<feature type="compositionally biased region" description="Acidic residues" evidence="1">
    <location>
        <begin position="542"/>
        <end position="551"/>
    </location>
</feature>
<feature type="compositionally biased region" description="Basic and acidic residues" evidence="1">
    <location>
        <begin position="506"/>
        <end position="524"/>
    </location>
</feature>
<feature type="region of interest" description="Disordered" evidence="1">
    <location>
        <begin position="484"/>
        <end position="551"/>
    </location>
</feature>
<name>A0A8B8JCV4_PHODC</name>
<gene>
    <name evidence="3" type="primary">LOC103721820</name>
</gene>
<dbReference type="GeneID" id="103721820"/>
<dbReference type="PANTHER" id="PTHR35505:SF1">
    <property type="entry name" value="SNF2 DOMAIN PROTEIN"/>
    <property type="match status" value="1"/>
</dbReference>
<proteinExistence type="predicted"/>
<dbReference type="PANTHER" id="PTHR35505">
    <property type="entry name" value="OS01G0600300 PROTEIN"/>
    <property type="match status" value="1"/>
</dbReference>
<dbReference type="RefSeq" id="XP_026666103.2">
    <property type="nucleotide sequence ID" value="XM_026810302.2"/>
</dbReference>
<accession>A0A8B8JCV4</accession>
<dbReference type="OrthoDB" id="1660458at2759"/>
<evidence type="ECO:0000313" key="3">
    <source>
        <dbReference type="RefSeq" id="XP_026666103.2"/>
    </source>
</evidence>
<reference evidence="3" key="2">
    <citation type="submission" date="2025-08" db="UniProtKB">
        <authorList>
            <consortium name="RefSeq"/>
        </authorList>
    </citation>
    <scope>IDENTIFICATION</scope>
    <source>
        <tissue evidence="3">Young leaves</tissue>
    </source>
</reference>
<dbReference type="AlphaFoldDB" id="A0A8B8JCV4"/>
<organism evidence="2 3">
    <name type="scientific">Phoenix dactylifera</name>
    <name type="common">Date palm</name>
    <dbReference type="NCBI Taxonomy" id="42345"/>
    <lineage>
        <taxon>Eukaryota</taxon>
        <taxon>Viridiplantae</taxon>
        <taxon>Streptophyta</taxon>
        <taxon>Embryophyta</taxon>
        <taxon>Tracheophyta</taxon>
        <taxon>Spermatophyta</taxon>
        <taxon>Magnoliopsida</taxon>
        <taxon>Liliopsida</taxon>
        <taxon>Arecaceae</taxon>
        <taxon>Coryphoideae</taxon>
        <taxon>Phoeniceae</taxon>
        <taxon>Phoenix</taxon>
    </lineage>
</organism>
<protein>
    <submittedName>
        <fullName evidence="3">Uncharacterized protein LOC103721820 isoform X1</fullName>
    </submittedName>
</protein>
<sequence length="551" mass="61339">MDAVLLESPTVAKPPAFAPLAGLNFQSVLKESIDRFLIEVQKESCDFSAFRSIFFRLIQSSADPPLEVIWLYSAVGYHEAIASKKDAIERVMAVKDLLQLLFACSASCGGLKSIALLAPAVSELYRCVTEAEKLSKKVAKKARREIEALVEGIISYISICSSKSSKVEEFSDSYLLPCFVDLVRVWTVQHSCGLDGLGVLFPLVSDEIRGQFRKEGCGTGYLAGVVVTEAFLLRLCLKIKAAGAPRSDLQKELRIWAVSSITTFQNRVFFEILLRLLLDPPMPVSFLLIAFSTECYKCSMDESLVRDILYDAVILVDYSFINPGFEVERSDDSIMNLLMTRLIVTHEAIQVARSRGDQGKAIAYINAFSTSIIPNGLVNWVTKRVGLERLNRPTATTPQALLKWFLGLEEQGLRLFEDNILKLHSKLIFDETKFGSDASVFNMDSKKTDADLFFFDNRGEVAKEAAEDEDMETMDTAFLAAARSMKSTPSNGTKKRKEWGDEEGEEQMKFVKHKLDNSSVKEDFAPSVVHDMSSGSEVENPASDDDMEDTD</sequence>
<evidence type="ECO:0000313" key="2">
    <source>
        <dbReference type="Proteomes" id="UP000228380"/>
    </source>
</evidence>
<evidence type="ECO:0000256" key="1">
    <source>
        <dbReference type="SAM" id="MobiDB-lite"/>
    </source>
</evidence>
<dbReference type="Proteomes" id="UP000228380">
    <property type="component" value="Chromosome 4"/>
</dbReference>
<reference evidence="2" key="1">
    <citation type="journal article" date="2019" name="Nat. Commun.">
        <title>Genome-wide association mapping of date palm fruit traits.</title>
        <authorList>
            <person name="Hazzouri K.M."/>
            <person name="Gros-Balthazard M."/>
            <person name="Flowers J.M."/>
            <person name="Copetti D."/>
            <person name="Lemansour A."/>
            <person name="Lebrun M."/>
            <person name="Masmoudi K."/>
            <person name="Ferrand S."/>
            <person name="Dhar M.I."/>
            <person name="Fresquez Z.A."/>
            <person name="Rosas U."/>
            <person name="Zhang J."/>
            <person name="Talag J."/>
            <person name="Lee S."/>
            <person name="Kudrna D."/>
            <person name="Powell R.F."/>
            <person name="Leitch I.J."/>
            <person name="Krueger R.R."/>
            <person name="Wing R.A."/>
            <person name="Amiri K.M.A."/>
            <person name="Purugganan M.D."/>
        </authorList>
    </citation>
    <scope>NUCLEOTIDE SEQUENCE [LARGE SCALE GENOMIC DNA]</scope>
    <source>
        <strain evidence="2">cv. Khalas</strain>
    </source>
</reference>
<keyword evidence="2" id="KW-1185">Reference proteome</keyword>